<dbReference type="STRING" id="658187.LDG_7702"/>
<gene>
    <name evidence="4" type="ORF">LDG_7702</name>
</gene>
<dbReference type="RefSeq" id="WP_006871604.1">
    <property type="nucleotide sequence ID" value="NZ_JH413832.1"/>
</dbReference>
<feature type="active site" evidence="1">
    <location>
        <position position="125"/>
    </location>
</feature>
<feature type="domain" description="Transglycosylase SLT" evidence="3">
    <location>
        <begin position="30"/>
        <end position="322"/>
    </location>
</feature>
<dbReference type="Gene3D" id="1.10.8.350">
    <property type="entry name" value="Bacterial muramidase"/>
    <property type="match status" value="1"/>
</dbReference>
<dbReference type="eggNOG" id="COG2951">
    <property type="taxonomic scope" value="Bacteria"/>
</dbReference>
<organism evidence="4 5">
    <name type="scientific">Legionella drancourtii LLAP12</name>
    <dbReference type="NCBI Taxonomy" id="658187"/>
    <lineage>
        <taxon>Bacteria</taxon>
        <taxon>Pseudomonadati</taxon>
        <taxon>Pseudomonadota</taxon>
        <taxon>Gammaproteobacteria</taxon>
        <taxon>Legionellales</taxon>
        <taxon>Legionellaceae</taxon>
        <taxon>Legionella</taxon>
    </lineage>
</organism>
<dbReference type="OrthoDB" id="9772911at2"/>
<dbReference type="PANTHER" id="PTHR30163">
    <property type="entry name" value="MEMBRANE-BOUND LYTIC MUREIN TRANSGLYCOSYLASE B"/>
    <property type="match status" value="1"/>
</dbReference>
<dbReference type="GO" id="GO:0008933">
    <property type="term" value="F:peptidoglycan lytic transglycosylase activity"/>
    <property type="evidence" value="ECO:0007669"/>
    <property type="project" value="TreeGrafter"/>
</dbReference>
<dbReference type="NCBIfam" id="TIGR02282">
    <property type="entry name" value="MltB"/>
    <property type="match status" value="1"/>
</dbReference>
<keyword evidence="5" id="KW-1185">Reference proteome</keyword>
<dbReference type="PANTHER" id="PTHR30163:SF9">
    <property type="entry name" value="MEMBRANE-BOUND LYTIC MUREIN TRANSGLYCOSYLASE B"/>
    <property type="match status" value="1"/>
</dbReference>
<dbReference type="GO" id="GO:0009253">
    <property type="term" value="P:peptidoglycan catabolic process"/>
    <property type="evidence" value="ECO:0007669"/>
    <property type="project" value="TreeGrafter"/>
</dbReference>
<dbReference type="Pfam" id="PF13406">
    <property type="entry name" value="SLT_2"/>
    <property type="match status" value="1"/>
</dbReference>
<dbReference type="AlphaFoldDB" id="G9EQZ8"/>
<evidence type="ECO:0000313" key="5">
    <source>
        <dbReference type="Proteomes" id="UP000002770"/>
    </source>
</evidence>
<dbReference type="FunCoup" id="G9EQZ8">
    <property type="interactions" value="93"/>
</dbReference>
<keyword evidence="2" id="KW-0732">Signal</keyword>
<dbReference type="InterPro" id="IPR023346">
    <property type="entry name" value="Lysozyme-like_dom_sf"/>
</dbReference>
<evidence type="ECO:0000256" key="2">
    <source>
        <dbReference type="SAM" id="SignalP"/>
    </source>
</evidence>
<dbReference type="CDD" id="cd13399">
    <property type="entry name" value="Slt35-like"/>
    <property type="match status" value="1"/>
</dbReference>
<dbReference type="InterPro" id="IPR011757">
    <property type="entry name" value="Lytic_transglycosylase_MltB"/>
</dbReference>
<dbReference type="InterPro" id="IPR043426">
    <property type="entry name" value="MltB-like"/>
</dbReference>
<dbReference type="EMBL" id="JH413832">
    <property type="protein sequence ID" value="EHL30369.1"/>
    <property type="molecule type" value="Genomic_DNA"/>
</dbReference>
<evidence type="ECO:0000313" key="4">
    <source>
        <dbReference type="EMBL" id="EHL30369.1"/>
    </source>
</evidence>
<feature type="chain" id="PRO_5003520947" description="Transglycosylase SLT domain-containing protein" evidence="2">
    <location>
        <begin position="26"/>
        <end position="340"/>
    </location>
</feature>
<evidence type="ECO:0000256" key="1">
    <source>
        <dbReference type="PIRSR" id="PIRSR611757-1"/>
    </source>
</evidence>
<dbReference type="InParanoid" id="G9EQZ8"/>
<protein>
    <recommendedName>
        <fullName evidence="3">Transglycosylase SLT domain-containing protein</fullName>
    </recommendedName>
</protein>
<reference evidence="4 5" key="1">
    <citation type="journal article" date="2011" name="BMC Genomics">
        <title>Insight into cross-talk between intra-amoebal pathogens.</title>
        <authorList>
            <person name="Gimenez G."/>
            <person name="Bertelli C."/>
            <person name="Moliner C."/>
            <person name="Robert C."/>
            <person name="Raoult D."/>
            <person name="Fournier P.E."/>
            <person name="Greub G."/>
        </authorList>
    </citation>
    <scope>NUCLEOTIDE SEQUENCE [LARGE SCALE GENOMIC DNA]</scope>
    <source>
        <strain evidence="4 5">LLAP12</strain>
    </source>
</reference>
<dbReference type="FunFam" id="1.10.8.350:FF:000001">
    <property type="entry name" value="Lytic murein transglycosylase B"/>
    <property type="match status" value="1"/>
</dbReference>
<dbReference type="SUPFAM" id="SSF53955">
    <property type="entry name" value="Lysozyme-like"/>
    <property type="match status" value="1"/>
</dbReference>
<dbReference type="InterPro" id="IPR031304">
    <property type="entry name" value="SLT_2"/>
</dbReference>
<sequence length="340" mass="39019">MQRMAKLGFTALILYFFSCTTFADAAFTKRKDVQLFINNMVKEYHFNARQLTATLSQVKLQPQIIESMDKPYEKKNWDVYRDLFLTPARLKGGIDYWAANRKTLEEAQKKYGVPAEMIVAILGVETLYGERQGDNRVLDALATLAFDYPKRAPYFKHELKEYLLLCREHNVPATKYKGSYAGAIGQPQFMPSSYRNFAVDFKHKGQRDLVTNNDDSIASIANYFKAHGWQTNAGVAQHAKLIGKRYQSIQMNPKKANYYYNQLTANGVKPVTASHNHPSRAGVIELVTAKGNEYWIAYPNFFVITRYNSSPQYALVVYLLSQQLKQQWIAMNAKKHRAYA</sequence>
<accession>G9EQZ8</accession>
<dbReference type="Proteomes" id="UP000002770">
    <property type="component" value="Unassembled WGS sequence"/>
</dbReference>
<name>G9EQZ8_9GAMM</name>
<proteinExistence type="predicted"/>
<feature type="signal peptide" evidence="2">
    <location>
        <begin position="1"/>
        <end position="25"/>
    </location>
</feature>
<dbReference type="Gene3D" id="1.10.530.10">
    <property type="match status" value="1"/>
</dbReference>
<dbReference type="HOGENOM" id="CLU_035402_1_1_6"/>
<evidence type="ECO:0000259" key="3">
    <source>
        <dbReference type="Pfam" id="PF13406"/>
    </source>
</evidence>